<evidence type="ECO:0000256" key="3">
    <source>
        <dbReference type="ARBA" id="ARBA00022884"/>
    </source>
</evidence>
<dbReference type="Pfam" id="PF00237">
    <property type="entry name" value="Ribosomal_L22"/>
    <property type="match status" value="1"/>
</dbReference>
<evidence type="ECO:0000256" key="9">
    <source>
        <dbReference type="RuleBase" id="RU004006"/>
    </source>
</evidence>
<dbReference type="PANTHER" id="PTHR13501:SF8">
    <property type="entry name" value="LARGE RIBOSOMAL SUBUNIT PROTEIN UL22M"/>
    <property type="match status" value="1"/>
</dbReference>
<comment type="similarity">
    <text evidence="1 7 8">Belongs to the universal ribosomal protein uL22 family.</text>
</comment>
<dbReference type="InterPro" id="IPR047867">
    <property type="entry name" value="Ribosomal_uL22_bac/org-type"/>
</dbReference>
<dbReference type="GO" id="GO:0006412">
    <property type="term" value="P:translation"/>
    <property type="evidence" value="ECO:0007669"/>
    <property type="project" value="UniProtKB-UniRule"/>
</dbReference>
<dbReference type="InterPro" id="IPR036394">
    <property type="entry name" value="Ribosomal_uL22_sf"/>
</dbReference>
<dbReference type="AlphaFoldDB" id="A0A2N1PT85"/>
<reference evidence="11 12" key="1">
    <citation type="journal article" date="2017" name="ISME J.">
        <title>Potential for microbial H2 and metal transformations associated with novel bacteria and archaea in deep terrestrial subsurface sediments.</title>
        <authorList>
            <person name="Hernsdorf A.W."/>
            <person name="Amano Y."/>
            <person name="Miyakawa K."/>
            <person name="Ise K."/>
            <person name="Suzuki Y."/>
            <person name="Anantharaman K."/>
            <person name="Probst A."/>
            <person name="Burstein D."/>
            <person name="Thomas B.C."/>
            <person name="Banfield J.F."/>
        </authorList>
    </citation>
    <scope>NUCLEOTIDE SEQUENCE [LARGE SCALE GENOMIC DNA]</scope>
    <source>
        <strain evidence="11">HGW-Wallbacteria-1</strain>
    </source>
</reference>
<evidence type="ECO:0000313" key="11">
    <source>
        <dbReference type="EMBL" id="PKK91565.1"/>
    </source>
</evidence>
<evidence type="ECO:0000313" key="12">
    <source>
        <dbReference type="Proteomes" id="UP000233256"/>
    </source>
</evidence>
<proteinExistence type="inferred from homology"/>
<dbReference type="PANTHER" id="PTHR13501">
    <property type="entry name" value="CHLOROPLAST 50S RIBOSOMAL PROTEIN L22-RELATED"/>
    <property type="match status" value="1"/>
</dbReference>
<keyword evidence="4 7" id="KW-0689">Ribosomal protein</keyword>
<evidence type="ECO:0000256" key="2">
    <source>
        <dbReference type="ARBA" id="ARBA00022730"/>
    </source>
</evidence>
<gene>
    <name evidence="7" type="primary">rplV</name>
    <name evidence="11" type="ORF">CVV64_06605</name>
</gene>
<dbReference type="CDD" id="cd00336">
    <property type="entry name" value="Ribosomal_L22"/>
    <property type="match status" value="1"/>
</dbReference>
<dbReference type="NCBIfam" id="TIGR01044">
    <property type="entry name" value="rplV_bact"/>
    <property type="match status" value="1"/>
</dbReference>
<dbReference type="Gene3D" id="3.90.470.10">
    <property type="entry name" value="Ribosomal protein L22/L17"/>
    <property type="match status" value="1"/>
</dbReference>
<comment type="subunit">
    <text evidence="7 9">Part of the 50S ribosomal subunit.</text>
</comment>
<organism evidence="11 12">
    <name type="scientific">Candidatus Wallbacteria bacterium HGW-Wallbacteria-1</name>
    <dbReference type="NCBI Taxonomy" id="2013854"/>
    <lineage>
        <taxon>Bacteria</taxon>
        <taxon>Candidatus Walliibacteriota</taxon>
    </lineage>
</organism>
<dbReference type="InterPro" id="IPR001063">
    <property type="entry name" value="Ribosomal_uL22"/>
</dbReference>
<comment type="caution">
    <text evidence="11">The sequence shown here is derived from an EMBL/GenBank/DDBJ whole genome shotgun (WGS) entry which is preliminary data.</text>
</comment>
<dbReference type="GO" id="GO:0022625">
    <property type="term" value="C:cytosolic large ribosomal subunit"/>
    <property type="evidence" value="ECO:0007669"/>
    <property type="project" value="TreeGrafter"/>
</dbReference>
<keyword evidence="3 7" id="KW-0694">RNA-binding</keyword>
<keyword evidence="5 7" id="KW-0687">Ribonucleoprotein</keyword>
<dbReference type="HAMAP" id="MF_01331_B">
    <property type="entry name" value="Ribosomal_uL22_B"/>
    <property type="match status" value="1"/>
</dbReference>
<evidence type="ECO:0000256" key="6">
    <source>
        <dbReference type="ARBA" id="ARBA00035207"/>
    </source>
</evidence>
<dbReference type="GO" id="GO:0019843">
    <property type="term" value="F:rRNA binding"/>
    <property type="evidence" value="ECO:0007669"/>
    <property type="project" value="UniProtKB-UniRule"/>
</dbReference>
<dbReference type="SUPFAM" id="SSF54843">
    <property type="entry name" value="Ribosomal protein L22"/>
    <property type="match status" value="1"/>
</dbReference>
<keyword evidence="2 7" id="KW-0699">rRNA-binding</keyword>
<evidence type="ECO:0000256" key="1">
    <source>
        <dbReference type="ARBA" id="ARBA00009451"/>
    </source>
</evidence>
<sequence length="123" mass="13680">MPRASVKMVRVSSSKANQVLELIRGKRCIEALSILKFTPRKAARIVEKVLKSAMANAEDAYKMDTESLFVKKAVADQGPTMRRIMPKAMGRATRIRKRTSHITLVLKELGTPKEGVKRNGTEG</sequence>
<name>A0A2N1PT85_9BACT</name>
<dbReference type="InterPro" id="IPR005727">
    <property type="entry name" value="Ribosomal_uL22_bac/chlpt-type"/>
</dbReference>
<evidence type="ECO:0000256" key="4">
    <source>
        <dbReference type="ARBA" id="ARBA00022980"/>
    </source>
</evidence>
<evidence type="ECO:0000256" key="5">
    <source>
        <dbReference type="ARBA" id="ARBA00023274"/>
    </source>
</evidence>
<evidence type="ECO:0000256" key="10">
    <source>
        <dbReference type="RuleBase" id="RU004008"/>
    </source>
</evidence>
<dbReference type="EMBL" id="PGXC01000003">
    <property type="protein sequence ID" value="PKK91565.1"/>
    <property type="molecule type" value="Genomic_DNA"/>
</dbReference>
<evidence type="ECO:0000256" key="8">
    <source>
        <dbReference type="RuleBase" id="RU004005"/>
    </source>
</evidence>
<comment type="function">
    <text evidence="7 10">This protein binds specifically to 23S rRNA; its binding is stimulated by other ribosomal proteins, e.g., L4, L17, and L20. It is important during the early stages of 50S assembly. It makes multiple contacts with different domains of the 23S rRNA in the assembled 50S subunit and ribosome.</text>
</comment>
<dbReference type="Proteomes" id="UP000233256">
    <property type="component" value="Unassembled WGS sequence"/>
</dbReference>
<evidence type="ECO:0000256" key="7">
    <source>
        <dbReference type="HAMAP-Rule" id="MF_01331"/>
    </source>
</evidence>
<protein>
    <recommendedName>
        <fullName evidence="6 7">Large ribosomal subunit protein uL22</fullName>
    </recommendedName>
</protein>
<dbReference type="GO" id="GO:0003735">
    <property type="term" value="F:structural constituent of ribosome"/>
    <property type="evidence" value="ECO:0007669"/>
    <property type="project" value="InterPro"/>
</dbReference>
<comment type="function">
    <text evidence="7">The globular domain of the protein is located near the polypeptide exit tunnel on the outside of the subunit, while an extended beta-hairpin is found that lines the wall of the exit tunnel in the center of the 70S ribosome.</text>
</comment>
<accession>A0A2N1PT85</accession>